<dbReference type="PANTHER" id="PTHR32438:SF5">
    <property type="entry name" value="4-ALPHA-GLUCANOTRANSFERASE DPE1, CHLOROPLASTIC_AMYLOPLASTIC"/>
    <property type="match status" value="1"/>
</dbReference>
<proteinExistence type="inferred from homology"/>
<evidence type="ECO:0000256" key="4">
    <source>
        <dbReference type="ARBA" id="ARBA00020295"/>
    </source>
</evidence>
<dbReference type="Pfam" id="PF02446">
    <property type="entry name" value="Glyco_hydro_77"/>
    <property type="match status" value="1"/>
</dbReference>
<evidence type="ECO:0000256" key="3">
    <source>
        <dbReference type="ARBA" id="ARBA00012560"/>
    </source>
</evidence>
<dbReference type="GO" id="GO:0005975">
    <property type="term" value="P:carbohydrate metabolic process"/>
    <property type="evidence" value="ECO:0007669"/>
    <property type="project" value="InterPro"/>
</dbReference>
<sequence>MEKKLVIPERAAGVLLHISSLPGKYGIGTMGKEARAFADFLHAAGVRYWQVLPLVQTGYGDSPYQSVFGASGNPYLIDIEELFRLGLIHRAEMKALAGKKGVDYGMLYRKKYALLRTAFSRFDRNDPAFCAFVEEGSFHEYALFMALKTAHGGASFDRWKRSYRFREGGALDSFLLRERDEYLFWQFVQFEFFRQWKALKAYINGLGIRVIGDLPLYVAYDSADVWAQPQLFKLTGSRKPRKVAGVPPDYFSATGQLWGNPVYDWAQHKETGYEWWIERMHRAFQMYDVVRIDHFRGLDRYYEIDAGEETAVNGKWHRGPGMALFRAAKEKLGSLPLIAEDLGAMDAGVEKLLRASGFPGMKVLQFAFDGDPNNAYLPQNICKNSVAYTGTHDNDTMVGYLRSLSREELERVSGIVREQLRRRQLAGCGGGVYGVARAIRLLCWQSDAQLAVVPMQDLLQLGSEARMNTPAVSEGNWRFRLEALPSARLQEVLREELMAFGRAGK</sequence>
<evidence type="ECO:0000256" key="6">
    <source>
        <dbReference type="ARBA" id="ARBA00022679"/>
    </source>
</evidence>
<name>A0A9D1VZL9_9FIRM</name>
<dbReference type="EC" id="2.4.1.25" evidence="3 10"/>
<evidence type="ECO:0000256" key="10">
    <source>
        <dbReference type="RuleBase" id="RU361207"/>
    </source>
</evidence>
<dbReference type="GO" id="GO:0004134">
    <property type="term" value="F:4-alpha-glucanotransferase activity"/>
    <property type="evidence" value="ECO:0007669"/>
    <property type="project" value="UniProtKB-EC"/>
</dbReference>
<reference evidence="11" key="2">
    <citation type="submission" date="2021-04" db="EMBL/GenBank/DDBJ databases">
        <authorList>
            <person name="Gilroy R."/>
        </authorList>
    </citation>
    <scope>NUCLEOTIDE SEQUENCE</scope>
    <source>
        <strain evidence="11">2189</strain>
    </source>
</reference>
<keyword evidence="7 10" id="KW-0119">Carbohydrate metabolism</keyword>
<evidence type="ECO:0000256" key="5">
    <source>
        <dbReference type="ARBA" id="ARBA00022676"/>
    </source>
</evidence>
<dbReference type="NCBIfam" id="NF011080">
    <property type="entry name" value="PRK14508.1-3"/>
    <property type="match status" value="1"/>
</dbReference>
<keyword evidence="5 10" id="KW-0328">Glycosyltransferase</keyword>
<dbReference type="PANTHER" id="PTHR32438">
    <property type="entry name" value="4-ALPHA-GLUCANOTRANSFERASE DPE1, CHLOROPLASTIC/AMYLOPLASTIC"/>
    <property type="match status" value="1"/>
</dbReference>
<evidence type="ECO:0000256" key="8">
    <source>
        <dbReference type="ARBA" id="ARBA00031423"/>
    </source>
</evidence>
<evidence type="ECO:0000256" key="1">
    <source>
        <dbReference type="ARBA" id="ARBA00000439"/>
    </source>
</evidence>
<evidence type="ECO:0000313" key="11">
    <source>
        <dbReference type="EMBL" id="HIX49803.1"/>
    </source>
</evidence>
<dbReference type="AlphaFoldDB" id="A0A9D1VZL9"/>
<dbReference type="Proteomes" id="UP000886847">
    <property type="component" value="Unassembled WGS sequence"/>
</dbReference>
<protein>
    <recommendedName>
        <fullName evidence="4 10">4-alpha-glucanotransferase</fullName>
        <ecNumber evidence="3 10">2.4.1.25</ecNumber>
    </recommendedName>
    <alternativeName>
        <fullName evidence="8 10">Amylomaltase</fullName>
    </alternativeName>
    <alternativeName>
        <fullName evidence="9 10">Disproportionating enzyme</fullName>
    </alternativeName>
</protein>
<dbReference type="SUPFAM" id="SSF51445">
    <property type="entry name" value="(Trans)glycosidases"/>
    <property type="match status" value="1"/>
</dbReference>
<organism evidence="11 12">
    <name type="scientific">Candidatus Borkfalkia faecavium</name>
    <dbReference type="NCBI Taxonomy" id="2838508"/>
    <lineage>
        <taxon>Bacteria</taxon>
        <taxon>Bacillati</taxon>
        <taxon>Bacillota</taxon>
        <taxon>Clostridia</taxon>
        <taxon>Christensenellales</taxon>
        <taxon>Christensenellaceae</taxon>
        <taxon>Candidatus Borkfalkia</taxon>
    </lineage>
</organism>
<dbReference type="NCBIfam" id="TIGR00217">
    <property type="entry name" value="malQ"/>
    <property type="match status" value="1"/>
</dbReference>
<comment type="catalytic activity">
    <reaction evidence="1 10">
        <text>Transfers a segment of a (1-&gt;4)-alpha-D-glucan to a new position in an acceptor, which may be glucose or a (1-&gt;4)-alpha-D-glucan.</text>
        <dbReference type="EC" id="2.4.1.25"/>
    </reaction>
</comment>
<dbReference type="EMBL" id="DXEW01000004">
    <property type="protein sequence ID" value="HIX49803.1"/>
    <property type="molecule type" value="Genomic_DNA"/>
</dbReference>
<evidence type="ECO:0000313" key="12">
    <source>
        <dbReference type="Proteomes" id="UP000886847"/>
    </source>
</evidence>
<keyword evidence="6 10" id="KW-0808">Transferase</keyword>
<comment type="caution">
    <text evidence="11">The sequence shown here is derived from an EMBL/GenBank/DDBJ whole genome shotgun (WGS) entry which is preliminary data.</text>
</comment>
<gene>
    <name evidence="11" type="primary">malQ</name>
    <name evidence="11" type="ORF">H9851_00765</name>
</gene>
<evidence type="ECO:0000256" key="9">
    <source>
        <dbReference type="ARBA" id="ARBA00031501"/>
    </source>
</evidence>
<evidence type="ECO:0000256" key="2">
    <source>
        <dbReference type="ARBA" id="ARBA00005684"/>
    </source>
</evidence>
<reference evidence="11" key="1">
    <citation type="journal article" date="2021" name="PeerJ">
        <title>Extensive microbial diversity within the chicken gut microbiome revealed by metagenomics and culture.</title>
        <authorList>
            <person name="Gilroy R."/>
            <person name="Ravi A."/>
            <person name="Getino M."/>
            <person name="Pursley I."/>
            <person name="Horton D.L."/>
            <person name="Alikhan N.F."/>
            <person name="Baker D."/>
            <person name="Gharbi K."/>
            <person name="Hall N."/>
            <person name="Watson M."/>
            <person name="Adriaenssens E.M."/>
            <person name="Foster-Nyarko E."/>
            <person name="Jarju S."/>
            <person name="Secka A."/>
            <person name="Antonio M."/>
            <person name="Oren A."/>
            <person name="Chaudhuri R.R."/>
            <person name="La Ragione R."/>
            <person name="Hildebrand F."/>
            <person name="Pallen M.J."/>
        </authorList>
    </citation>
    <scope>NUCLEOTIDE SEQUENCE</scope>
    <source>
        <strain evidence="11">2189</strain>
    </source>
</reference>
<comment type="similarity">
    <text evidence="2 10">Belongs to the disproportionating enzyme family.</text>
</comment>
<dbReference type="Gene3D" id="3.20.20.80">
    <property type="entry name" value="Glycosidases"/>
    <property type="match status" value="1"/>
</dbReference>
<dbReference type="InterPro" id="IPR003385">
    <property type="entry name" value="Glyco_hydro_77"/>
</dbReference>
<evidence type="ECO:0000256" key="7">
    <source>
        <dbReference type="ARBA" id="ARBA00023277"/>
    </source>
</evidence>
<accession>A0A9D1VZL9</accession>
<dbReference type="InterPro" id="IPR017853">
    <property type="entry name" value="GH"/>
</dbReference>